<evidence type="ECO:0000256" key="20">
    <source>
        <dbReference type="ARBA" id="ARBA00048921"/>
    </source>
</evidence>
<comment type="catalytic activity">
    <reaction evidence="16">
        <text>resolvin D2 + NAD(+) = 7-oxoresolvin D2 + NADH + H(+)</text>
        <dbReference type="Rhea" id="RHEA:53584"/>
        <dbReference type="ChEBI" id="CHEBI:15378"/>
        <dbReference type="ChEBI" id="CHEBI:57540"/>
        <dbReference type="ChEBI" id="CHEBI:57945"/>
        <dbReference type="ChEBI" id="CHEBI:133367"/>
        <dbReference type="ChEBI" id="CHEBI:137497"/>
    </reaction>
    <physiologicalReaction direction="left-to-right" evidence="16">
        <dbReference type="Rhea" id="RHEA:53585"/>
    </physiologicalReaction>
</comment>
<evidence type="ECO:0000256" key="1">
    <source>
        <dbReference type="ARBA" id="ARBA00006484"/>
    </source>
</evidence>
<evidence type="ECO:0000256" key="9">
    <source>
        <dbReference type="ARBA" id="ARBA00045705"/>
    </source>
</evidence>
<dbReference type="Proteomes" id="UP000002279">
    <property type="component" value="Chromosome 12"/>
</dbReference>
<comment type="similarity">
    <text evidence="1 23">Belongs to the short-chain dehydrogenases/reductases (SDR) family.</text>
</comment>
<evidence type="ECO:0000256" key="6">
    <source>
        <dbReference type="ARBA" id="ARBA00040276"/>
    </source>
</evidence>
<evidence type="ECO:0000256" key="19">
    <source>
        <dbReference type="ARBA" id="ARBA00048739"/>
    </source>
</evidence>
<evidence type="ECO:0000256" key="17">
    <source>
        <dbReference type="ARBA" id="ARBA00048535"/>
    </source>
</evidence>
<sequence length="359" mass="37930">MGAPPPQSPHPPSPSGPLPFPPSLRPSPCGPWALGPAGPPTGGPAGPAPHKRPAAGVGDTDTHRTHTRHTHPPPPPTPHTEGAEPGGTVAGGGMHVNGKVALVTGAAQGIGRAFVEELLNQGAKVALVDLNGEAGEECKAALDQVFDAQKTLFLQCDVADQDQLRDTFRKVVDHFGRLDILVNNAGVNNEKNWEKTVQINLVSVISGTYLGLDYMSKLNGRDGGVIINMSSLAGLMPAAHQPVYSASKHGIIGFTRSAAIAAKCANSGVRLNAICPGFVNTPILESIEKEENMGQYIEYKDKIKDMMKFYGILDPSIIAKGLITIIEDDTLNGAVMKITTSQGIHFQHYDTLPFQSKGL</sequence>
<reference evidence="26 27" key="1">
    <citation type="journal article" date="2008" name="Nature">
        <title>Genome analysis of the platypus reveals unique signatures of evolution.</title>
        <authorList>
            <person name="Warren W.C."/>
            <person name="Hillier L.W."/>
            <person name="Marshall Graves J.A."/>
            <person name="Birney E."/>
            <person name="Ponting C.P."/>
            <person name="Grutzner F."/>
            <person name="Belov K."/>
            <person name="Miller W."/>
            <person name="Clarke L."/>
            <person name="Chinwalla A.T."/>
            <person name="Yang S.P."/>
            <person name="Heger A."/>
            <person name="Locke D.P."/>
            <person name="Miethke P."/>
            <person name="Waters P.D."/>
            <person name="Veyrunes F."/>
            <person name="Fulton L."/>
            <person name="Fulton B."/>
            <person name="Graves T."/>
            <person name="Wallis J."/>
            <person name="Puente X.S."/>
            <person name="Lopez-Otin C."/>
            <person name="Ordonez G.R."/>
            <person name="Eichler E.E."/>
            <person name="Chen L."/>
            <person name="Cheng Z."/>
            <person name="Deakin J.E."/>
            <person name="Alsop A."/>
            <person name="Thompson K."/>
            <person name="Kirby P."/>
            <person name="Papenfuss A.T."/>
            <person name="Wakefield M.J."/>
            <person name="Olender T."/>
            <person name="Lancet D."/>
            <person name="Huttley G.A."/>
            <person name="Smit A.F."/>
            <person name="Pask A."/>
            <person name="Temple-Smith P."/>
            <person name="Batzer M.A."/>
            <person name="Walker J.A."/>
            <person name="Konkel M.K."/>
            <person name="Harris R.S."/>
            <person name="Whittington C.M."/>
            <person name="Wong E.S."/>
            <person name="Gemmell N.J."/>
            <person name="Buschiazzo E."/>
            <person name="Vargas Jentzsch I.M."/>
            <person name="Merkel A."/>
            <person name="Schmitz J."/>
            <person name="Zemann A."/>
            <person name="Churakov G."/>
            <person name="Kriegs J.O."/>
            <person name="Brosius J."/>
            <person name="Murchison E.P."/>
            <person name="Sachidanandam R."/>
            <person name="Smith C."/>
            <person name="Hannon G.J."/>
            <person name="Tsend-Ayush E."/>
            <person name="McMillan D."/>
            <person name="Attenborough R."/>
            <person name="Rens W."/>
            <person name="Ferguson-Smith M."/>
            <person name="Lefevre C.M."/>
            <person name="Sharp J.A."/>
            <person name="Nicholas K.R."/>
            <person name="Ray D.A."/>
            <person name="Kube M."/>
            <person name="Reinhardt R."/>
            <person name="Pringle T.H."/>
            <person name="Taylor J."/>
            <person name="Jones R.C."/>
            <person name="Nixon B."/>
            <person name="Dacheux J.L."/>
            <person name="Niwa H."/>
            <person name="Sekita Y."/>
            <person name="Huang X."/>
            <person name="Stark A."/>
            <person name="Kheradpour P."/>
            <person name="Kellis M."/>
            <person name="Flicek P."/>
            <person name="Chen Y."/>
            <person name="Webber C."/>
            <person name="Hardison R."/>
            <person name="Nelson J."/>
            <person name="Hallsworth-Pepin K."/>
            <person name="Delehaunty K."/>
            <person name="Markovic C."/>
            <person name="Minx P."/>
            <person name="Feng Y."/>
            <person name="Kremitzki C."/>
            <person name="Mitreva M."/>
            <person name="Glasscock J."/>
            <person name="Wylie T."/>
            <person name="Wohldmann P."/>
            <person name="Thiru P."/>
            <person name="Nhan M.N."/>
            <person name="Pohl C.S."/>
            <person name="Smith S.M."/>
            <person name="Hou S."/>
            <person name="Nefedov M."/>
            <person name="de Jong P.J."/>
            <person name="Renfree M.B."/>
            <person name="Mardis E.R."/>
            <person name="Wilson R.K."/>
        </authorList>
    </citation>
    <scope>NUCLEOTIDE SEQUENCE [LARGE SCALE GENOMIC DNA]</scope>
    <source>
        <strain evidence="26 27">Glennie</strain>
    </source>
</reference>
<evidence type="ECO:0000256" key="10">
    <source>
        <dbReference type="ARBA" id="ARBA00047325"/>
    </source>
</evidence>
<dbReference type="Ensembl" id="ENSOANT00000008915.3">
    <property type="protein sequence ID" value="ENSOANP00000008913.2"/>
    <property type="gene ID" value="ENSOANG00000005602.3"/>
</dbReference>
<dbReference type="GO" id="GO:0070403">
    <property type="term" value="F:NAD+ binding"/>
    <property type="evidence" value="ECO:0007669"/>
    <property type="project" value="Ensembl"/>
</dbReference>
<dbReference type="HOGENOM" id="CLU_010194_2_16_1"/>
<dbReference type="SUPFAM" id="SSF51735">
    <property type="entry name" value="NAD(P)-binding Rossmann-fold domains"/>
    <property type="match status" value="1"/>
</dbReference>
<comment type="catalytic activity">
    <reaction evidence="10">
        <text>prostaglandin E1 + NAD(+) = 15-oxoprostaglandin E1 + NADH + H(+)</text>
        <dbReference type="Rhea" id="RHEA:16477"/>
        <dbReference type="ChEBI" id="CHEBI:15378"/>
        <dbReference type="ChEBI" id="CHEBI:57397"/>
        <dbReference type="ChEBI" id="CHEBI:57401"/>
        <dbReference type="ChEBI" id="CHEBI:57540"/>
        <dbReference type="ChEBI" id="CHEBI:57945"/>
    </reaction>
    <physiologicalReaction direction="left-to-right" evidence="10">
        <dbReference type="Rhea" id="RHEA:16478"/>
    </physiologicalReaction>
</comment>
<dbReference type="AlphaFoldDB" id="F7C132"/>
<dbReference type="GO" id="GO:0047034">
    <property type="term" value="F:15-hydroxyicosatetraenoate dehydrogenase activity"/>
    <property type="evidence" value="ECO:0007669"/>
    <property type="project" value="UniProtKB-EC"/>
</dbReference>
<comment type="catalytic activity">
    <reaction evidence="15">
        <text>resolvin D1 + NAD(+) = 17-oxoresolvin D1 + NADH + H(+)</text>
        <dbReference type="Rhea" id="RHEA:50128"/>
        <dbReference type="ChEBI" id="CHEBI:15378"/>
        <dbReference type="ChEBI" id="CHEBI:57540"/>
        <dbReference type="ChEBI" id="CHEBI:57945"/>
        <dbReference type="ChEBI" id="CHEBI:132079"/>
        <dbReference type="ChEBI" id="CHEBI:132081"/>
    </reaction>
    <physiologicalReaction direction="left-to-right" evidence="15">
        <dbReference type="Rhea" id="RHEA:50129"/>
    </physiologicalReaction>
</comment>
<evidence type="ECO:0000256" key="13">
    <source>
        <dbReference type="ARBA" id="ARBA00048140"/>
    </source>
</evidence>
<protein>
    <recommendedName>
        <fullName evidence="6">15-hydroxyprostaglandin dehydrogenase [NAD(+)]</fullName>
        <ecNumber evidence="4">1.1.1.141</ecNumber>
        <ecNumber evidence="5">1.1.1.232</ecNumber>
    </recommendedName>
    <alternativeName>
        <fullName evidence="8">Eicosanoid/docosanoid dehydrogenase [NAD(+)]</fullName>
    </alternativeName>
    <alternativeName>
        <fullName evidence="7">Prostaglandin dehydrogenase 1</fullName>
    </alternativeName>
</protein>
<dbReference type="GeneTree" id="ENSGT00940000154593"/>
<evidence type="ECO:0000256" key="7">
    <source>
        <dbReference type="ARBA" id="ARBA00041812"/>
    </source>
</evidence>
<evidence type="ECO:0000256" key="8">
    <source>
        <dbReference type="ARBA" id="ARBA00042026"/>
    </source>
</evidence>
<dbReference type="InterPro" id="IPR002347">
    <property type="entry name" value="SDR_fam"/>
</dbReference>
<comment type="catalytic activity">
    <reaction evidence="19">
        <text>prostaglandin E2 + NAD(+) = 15-oxoprostaglandin E2 + NADH + H(+)</text>
        <dbReference type="Rhea" id="RHEA:11876"/>
        <dbReference type="ChEBI" id="CHEBI:15378"/>
        <dbReference type="ChEBI" id="CHEBI:57400"/>
        <dbReference type="ChEBI" id="CHEBI:57540"/>
        <dbReference type="ChEBI" id="CHEBI:57945"/>
        <dbReference type="ChEBI" id="CHEBI:606564"/>
        <dbReference type="EC" id="1.1.1.141"/>
    </reaction>
    <physiologicalReaction direction="left-to-right" evidence="19">
        <dbReference type="Rhea" id="RHEA:11877"/>
    </physiologicalReaction>
</comment>
<dbReference type="CDD" id="cd05323">
    <property type="entry name" value="ADH_SDR_c_like"/>
    <property type="match status" value="1"/>
</dbReference>
<feature type="compositionally biased region" description="Pro residues" evidence="24">
    <location>
        <begin position="1"/>
        <end position="29"/>
    </location>
</feature>
<keyword evidence="2" id="KW-0644">Prostaglandin metabolism</keyword>
<evidence type="ECO:0000256" key="16">
    <source>
        <dbReference type="ARBA" id="ARBA00048393"/>
    </source>
</evidence>
<comment type="catalytic activity">
    <reaction evidence="20">
        <text>resolvin D2 + NAD(+) = 16-oxoresolvin D2 + NADH + H(+)</text>
        <dbReference type="Rhea" id="RHEA:53588"/>
        <dbReference type="ChEBI" id="CHEBI:15378"/>
        <dbReference type="ChEBI" id="CHEBI:57540"/>
        <dbReference type="ChEBI" id="CHEBI:57945"/>
        <dbReference type="ChEBI" id="CHEBI:133367"/>
        <dbReference type="ChEBI" id="CHEBI:137498"/>
    </reaction>
    <physiologicalReaction direction="left-to-right" evidence="20">
        <dbReference type="Rhea" id="RHEA:53589"/>
    </physiologicalReaction>
</comment>
<evidence type="ECO:0000256" key="14">
    <source>
        <dbReference type="ARBA" id="ARBA00048144"/>
    </source>
</evidence>
<dbReference type="SMART" id="SM00822">
    <property type="entry name" value="PKS_KR"/>
    <property type="match status" value="1"/>
</dbReference>
<dbReference type="Bgee" id="ENSOANG00000005602">
    <property type="expression patterns" value="Expressed in liver and 6 other cell types or tissues"/>
</dbReference>
<evidence type="ECO:0000256" key="12">
    <source>
        <dbReference type="ARBA" id="ARBA00048008"/>
    </source>
</evidence>
<organism evidence="26 27">
    <name type="scientific">Ornithorhynchus anatinus</name>
    <name type="common">Duckbill platypus</name>
    <dbReference type="NCBI Taxonomy" id="9258"/>
    <lineage>
        <taxon>Eukaryota</taxon>
        <taxon>Metazoa</taxon>
        <taxon>Chordata</taxon>
        <taxon>Craniata</taxon>
        <taxon>Vertebrata</taxon>
        <taxon>Euteleostomi</taxon>
        <taxon>Mammalia</taxon>
        <taxon>Monotremata</taxon>
        <taxon>Ornithorhynchidae</taxon>
        <taxon>Ornithorhynchus</taxon>
    </lineage>
</organism>
<comment type="catalytic activity">
    <reaction evidence="17">
        <text>lipoxin A4 + NAD(+) = 15-oxo-(5S,6R)-dihydroxy-(7E,9E,11Z,13E)-eicosatetraenoate + NADH + H(+)</text>
        <dbReference type="Rhea" id="RHEA:41572"/>
        <dbReference type="ChEBI" id="CHEBI:15378"/>
        <dbReference type="ChEBI" id="CHEBI:57540"/>
        <dbReference type="ChEBI" id="CHEBI:57945"/>
        <dbReference type="ChEBI" id="CHEBI:67026"/>
        <dbReference type="ChEBI" id="CHEBI:78311"/>
    </reaction>
    <physiologicalReaction direction="left-to-right" evidence="17">
        <dbReference type="Rhea" id="RHEA:41573"/>
    </physiologicalReaction>
</comment>
<dbReference type="GO" id="GO:0097070">
    <property type="term" value="P:ductus arteriosus closure"/>
    <property type="evidence" value="ECO:0007669"/>
    <property type="project" value="Ensembl"/>
</dbReference>
<evidence type="ECO:0000256" key="23">
    <source>
        <dbReference type="RuleBase" id="RU000363"/>
    </source>
</evidence>
<dbReference type="GO" id="GO:0016323">
    <property type="term" value="C:basolateral plasma membrane"/>
    <property type="evidence" value="ECO:0007669"/>
    <property type="project" value="Ensembl"/>
</dbReference>
<evidence type="ECO:0000256" key="21">
    <source>
        <dbReference type="ARBA" id="ARBA00049151"/>
    </source>
</evidence>
<dbReference type="PRINTS" id="PR00081">
    <property type="entry name" value="GDHRDH"/>
</dbReference>
<evidence type="ECO:0000256" key="3">
    <source>
        <dbReference type="ARBA" id="ARBA00023002"/>
    </source>
</evidence>
<evidence type="ECO:0000256" key="2">
    <source>
        <dbReference type="ARBA" id="ARBA00022501"/>
    </source>
</evidence>
<proteinExistence type="inferred from homology"/>
<dbReference type="GO" id="GO:0004957">
    <property type="term" value="F:prostaglandin E receptor activity"/>
    <property type="evidence" value="ECO:0007669"/>
    <property type="project" value="Ensembl"/>
</dbReference>
<dbReference type="EC" id="1.1.1.232" evidence="5"/>
<evidence type="ECO:0000256" key="24">
    <source>
        <dbReference type="SAM" id="MobiDB-lite"/>
    </source>
</evidence>
<dbReference type="GO" id="GO:0005829">
    <property type="term" value="C:cytosol"/>
    <property type="evidence" value="ECO:0007669"/>
    <property type="project" value="Ensembl"/>
</dbReference>
<comment type="catalytic activity">
    <reaction evidence="22">
        <text>resolvin E1 + NAD(+) = 18-oxo-resolvin E1 + NADH + H(+)</text>
        <dbReference type="Rhea" id="RHEA:49244"/>
        <dbReference type="ChEBI" id="CHEBI:15378"/>
        <dbReference type="ChEBI" id="CHEBI:57540"/>
        <dbReference type="ChEBI" id="CHEBI:57945"/>
        <dbReference type="ChEBI" id="CHEBI:91000"/>
        <dbReference type="ChEBI" id="CHEBI:91001"/>
    </reaction>
    <physiologicalReaction direction="left-to-right" evidence="22">
        <dbReference type="Rhea" id="RHEA:49245"/>
    </physiologicalReaction>
</comment>
<evidence type="ECO:0000259" key="25">
    <source>
        <dbReference type="SMART" id="SM00822"/>
    </source>
</evidence>
<dbReference type="Gene3D" id="3.40.50.720">
    <property type="entry name" value="NAD(P)-binding Rossmann-like Domain"/>
    <property type="match status" value="1"/>
</dbReference>
<dbReference type="InterPro" id="IPR020904">
    <property type="entry name" value="Sc_DH/Rdtase_CS"/>
</dbReference>
<gene>
    <name evidence="26" type="primary">HPGD</name>
</gene>
<dbReference type="InterPro" id="IPR057326">
    <property type="entry name" value="KR_dom"/>
</dbReference>
<keyword evidence="2" id="KW-0276">Fatty acid metabolism</keyword>
<dbReference type="Pfam" id="PF00106">
    <property type="entry name" value="adh_short"/>
    <property type="match status" value="1"/>
</dbReference>
<dbReference type="PROSITE" id="PS00061">
    <property type="entry name" value="ADH_SHORT"/>
    <property type="match status" value="1"/>
</dbReference>
<dbReference type="InterPro" id="IPR036291">
    <property type="entry name" value="NAD(P)-bd_dom_sf"/>
</dbReference>
<dbReference type="FunCoup" id="F7C132">
    <property type="interactions" value="1305"/>
</dbReference>
<dbReference type="GO" id="GO:0007567">
    <property type="term" value="P:parturition"/>
    <property type="evidence" value="ECO:0007669"/>
    <property type="project" value="Ensembl"/>
</dbReference>
<evidence type="ECO:0000256" key="15">
    <source>
        <dbReference type="ARBA" id="ARBA00048170"/>
    </source>
</evidence>
<accession>F7C132</accession>
<dbReference type="GO" id="GO:0007179">
    <property type="term" value="P:transforming growth factor beta receptor signaling pathway"/>
    <property type="evidence" value="ECO:0007669"/>
    <property type="project" value="Ensembl"/>
</dbReference>
<dbReference type="EC" id="1.1.1.141" evidence="4"/>
<evidence type="ECO:0000256" key="18">
    <source>
        <dbReference type="ARBA" id="ARBA00048611"/>
    </source>
</evidence>
<dbReference type="eggNOG" id="KOG4169">
    <property type="taxonomic scope" value="Eukaryota"/>
</dbReference>
<feature type="region of interest" description="Disordered" evidence="24">
    <location>
        <begin position="1"/>
        <end position="93"/>
    </location>
</feature>
<dbReference type="InParanoid" id="F7C132"/>
<comment type="function">
    <text evidence="9">Catalyzes the NAD-dependent dehydrogenation (oxidation) of a broad array of hydroxylated polyunsaturated fatty acids (mainly eicosanoids and docosanoids, including prostaglandins, lipoxins and resolvins), yielding their corresponding keto (oxo) metabolites. Decreases the levels of the pro-proliferative prostaglandins such as prostaglandin E2 (whose activity is increased in cancer because of an increase in the expression of cyclooxygenase 2) and generates oxo-fatty acid products that can profoundly influence cell function by abrogating pro-inflammatory cytokine expression. Converts resolvins E1, D1 and D2 to their oxo products, which represents a mode of resolvin inactivation. Resolvin E1 plays important roles during the resolution phase of acute inflammation, while resolvins D1 and D2 have a unique role in obesity-induced adipose inflammation.</text>
</comment>
<dbReference type="GO" id="GO:0016404">
    <property type="term" value="F:15-hydroxyprostaglandin dehydrogenase (NAD+) activity"/>
    <property type="evidence" value="ECO:0000318"/>
    <property type="project" value="GO_Central"/>
</dbReference>
<comment type="catalytic activity">
    <reaction evidence="18">
        <text>prostaglandin A1 + NAD(+) = 15-oxo-prostaglandin A1 + NADH + H(+)</text>
        <dbReference type="Rhea" id="RHEA:41263"/>
        <dbReference type="ChEBI" id="CHEBI:15378"/>
        <dbReference type="ChEBI" id="CHEBI:57398"/>
        <dbReference type="ChEBI" id="CHEBI:57540"/>
        <dbReference type="ChEBI" id="CHEBI:57945"/>
        <dbReference type="ChEBI" id="CHEBI:85072"/>
    </reaction>
    <physiologicalReaction direction="left-to-right" evidence="18">
        <dbReference type="Rhea" id="RHEA:41264"/>
    </physiologicalReaction>
</comment>
<evidence type="ECO:0000256" key="4">
    <source>
        <dbReference type="ARBA" id="ARBA00038968"/>
    </source>
</evidence>
<evidence type="ECO:0000313" key="27">
    <source>
        <dbReference type="Proteomes" id="UP000002279"/>
    </source>
</evidence>
<dbReference type="GO" id="GO:0006693">
    <property type="term" value="P:prostaglandin metabolic process"/>
    <property type="evidence" value="ECO:0000318"/>
    <property type="project" value="GO_Central"/>
</dbReference>
<comment type="catalytic activity">
    <reaction evidence="12">
        <text>14-hydroxy-(4Z,7Z,10Z,12E,16Z,19Z)-docosahexaenoate + NAD(+) = 14-oxo-(4Z,7Z,10Z,12E,16Z,19Z)-docosahexaenoate + NADH + H(+)</text>
        <dbReference type="Rhea" id="RHEA:48952"/>
        <dbReference type="ChEBI" id="CHEBI:15378"/>
        <dbReference type="ChEBI" id="CHEBI:57540"/>
        <dbReference type="ChEBI" id="CHEBI:57945"/>
        <dbReference type="ChEBI" id="CHEBI:90866"/>
        <dbReference type="ChEBI" id="CHEBI:90867"/>
    </reaction>
    <physiologicalReaction direction="left-to-right" evidence="12">
        <dbReference type="Rhea" id="RHEA:48953"/>
    </physiologicalReaction>
</comment>
<dbReference type="GO" id="GO:0045786">
    <property type="term" value="P:negative regulation of cell cycle"/>
    <property type="evidence" value="ECO:0007669"/>
    <property type="project" value="Ensembl"/>
</dbReference>
<dbReference type="GO" id="GO:0042802">
    <property type="term" value="F:identical protein binding"/>
    <property type="evidence" value="ECO:0007669"/>
    <property type="project" value="Ensembl"/>
</dbReference>
<evidence type="ECO:0000256" key="5">
    <source>
        <dbReference type="ARBA" id="ARBA00039060"/>
    </source>
</evidence>
<dbReference type="FunFam" id="3.40.50.720:FF:000149">
    <property type="entry name" value="15-hydroxyprostaglandin dehydrogenase [NAD(+)]"/>
    <property type="match status" value="1"/>
</dbReference>
<reference evidence="26" key="3">
    <citation type="submission" date="2025-09" db="UniProtKB">
        <authorList>
            <consortium name="Ensembl"/>
        </authorList>
    </citation>
    <scope>IDENTIFICATION</scope>
    <source>
        <strain evidence="26">Glennie</strain>
    </source>
</reference>
<dbReference type="GO" id="GO:0007565">
    <property type="term" value="P:female pregnancy"/>
    <property type="evidence" value="ECO:0000318"/>
    <property type="project" value="GO_Central"/>
</dbReference>
<evidence type="ECO:0000313" key="26">
    <source>
        <dbReference type="Ensembl" id="ENSOANP00000008913.2"/>
    </source>
</evidence>
<dbReference type="PANTHER" id="PTHR44229">
    <property type="entry name" value="15-HYDROXYPROSTAGLANDIN DEHYDROGENASE [NAD(+)]"/>
    <property type="match status" value="1"/>
</dbReference>
<dbReference type="GO" id="GO:0005737">
    <property type="term" value="C:cytoplasm"/>
    <property type="evidence" value="ECO:0000318"/>
    <property type="project" value="GO_Central"/>
</dbReference>
<keyword evidence="2" id="KW-0443">Lipid metabolism</keyword>
<feature type="domain" description="Ketoreductase" evidence="25">
    <location>
        <begin position="99"/>
        <end position="274"/>
    </location>
</feature>
<dbReference type="GO" id="GO:1905828">
    <property type="term" value="P:regulation of prostaglandin catabolic process"/>
    <property type="evidence" value="ECO:0007669"/>
    <property type="project" value="Ensembl"/>
</dbReference>
<reference evidence="26" key="2">
    <citation type="submission" date="2025-08" db="UniProtKB">
        <authorList>
            <consortium name="Ensembl"/>
        </authorList>
    </citation>
    <scope>IDENTIFICATION</scope>
    <source>
        <strain evidence="26">Glennie</strain>
    </source>
</reference>
<feature type="compositionally biased region" description="Gly residues" evidence="24">
    <location>
        <begin position="84"/>
        <end position="93"/>
    </location>
</feature>
<keyword evidence="27" id="KW-1185">Reference proteome</keyword>
<evidence type="ECO:0000256" key="22">
    <source>
        <dbReference type="ARBA" id="ARBA00049188"/>
    </source>
</evidence>
<name>F7C132_ORNAN</name>
<dbReference type="STRING" id="9258.ENSOANP00000008913"/>
<dbReference type="PANTHER" id="PTHR44229:SF4">
    <property type="entry name" value="15-HYDROXYPROSTAGLANDIN DEHYDROGENASE [NAD(+)]"/>
    <property type="match status" value="1"/>
</dbReference>
<keyword evidence="3" id="KW-0560">Oxidoreductase</keyword>
<comment type="catalytic activity">
    <reaction evidence="14">
        <text>(11R)-hydroxy-(5Z,8Z,12E,14Z)-eicosatetraenoate + NAD(+) = 11-oxo-(5Z,8Z,12E,14Z)-eicosatetraenoate + NADH + H(+)</text>
        <dbReference type="Rhea" id="RHEA:48640"/>
        <dbReference type="ChEBI" id="CHEBI:15378"/>
        <dbReference type="ChEBI" id="CHEBI:57540"/>
        <dbReference type="ChEBI" id="CHEBI:57945"/>
        <dbReference type="ChEBI" id="CHEBI:78836"/>
        <dbReference type="ChEBI" id="CHEBI:90697"/>
    </reaction>
    <physiologicalReaction direction="left-to-right" evidence="14">
        <dbReference type="Rhea" id="RHEA:48641"/>
    </physiologicalReaction>
</comment>
<comment type="catalytic activity">
    <reaction evidence="13">
        <text>15-oxo-(5S,6R)-dihydroxy-(7E,9E,11Z)-eicosatrienoate + NADH + H(+) = (5S,6R,15S)-trihydroxy-(7E,9E,11Z)-eicosatrienoate + NAD(+)</text>
        <dbReference type="Rhea" id="RHEA:41596"/>
        <dbReference type="ChEBI" id="CHEBI:15378"/>
        <dbReference type="ChEBI" id="CHEBI:57540"/>
        <dbReference type="ChEBI" id="CHEBI:57945"/>
        <dbReference type="ChEBI" id="CHEBI:78325"/>
        <dbReference type="ChEBI" id="CHEBI:78329"/>
    </reaction>
    <physiologicalReaction direction="left-to-right" evidence="13">
        <dbReference type="Rhea" id="RHEA:41597"/>
    </physiologicalReaction>
</comment>
<dbReference type="PRINTS" id="PR00080">
    <property type="entry name" value="SDRFAMILY"/>
</dbReference>
<dbReference type="GO" id="GO:0005654">
    <property type="term" value="C:nucleoplasm"/>
    <property type="evidence" value="ECO:0007669"/>
    <property type="project" value="Ensembl"/>
</dbReference>
<comment type="catalytic activity">
    <reaction evidence="11">
        <text>resolvin D1 + NAD(+) = 8-oxoresolvin D1 + NADH + H(+)</text>
        <dbReference type="Rhea" id="RHEA:50124"/>
        <dbReference type="ChEBI" id="CHEBI:15378"/>
        <dbReference type="ChEBI" id="CHEBI:57540"/>
        <dbReference type="ChEBI" id="CHEBI:57945"/>
        <dbReference type="ChEBI" id="CHEBI:132079"/>
        <dbReference type="ChEBI" id="CHEBI:132080"/>
    </reaction>
    <physiologicalReaction direction="left-to-right" evidence="11">
        <dbReference type="Rhea" id="RHEA:50125"/>
    </physiologicalReaction>
</comment>
<comment type="catalytic activity">
    <reaction evidence="21">
        <text>(15S)-hydroxy-(5Z,8Z,11Z,13E)-eicosatetraenoate + NAD(+) = 15-oxo-(5Z,8Z,11Z,13E)-eicosatetraenoate + NADH + H(+)</text>
        <dbReference type="Rhea" id="RHEA:23260"/>
        <dbReference type="ChEBI" id="CHEBI:15378"/>
        <dbReference type="ChEBI" id="CHEBI:57409"/>
        <dbReference type="ChEBI" id="CHEBI:57410"/>
        <dbReference type="ChEBI" id="CHEBI:57540"/>
        <dbReference type="ChEBI" id="CHEBI:57945"/>
        <dbReference type="EC" id="1.1.1.232"/>
    </reaction>
    <physiologicalReaction direction="left-to-right" evidence="21">
        <dbReference type="Rhea" id="RHEA:23261"/>
    </physiologicalReaction>
</comment>
<evidence type="ECO:0000256" key="11">
    <source>
        <dbReference type="ARBA" id="ARBA00047672"/>
    </source>
</evidence>
<dbReference type="OMA" id="RSMTKFG"/>